<evidence type="ECO:0000313" key="3">
    <source>
        <dbReference type="EMBL" id="QKG83429.1"/>
    </source>
</evidence>
<dbReference type="KEGG" id="kpul:GXN76_02370"/>
<dbReference type="GO" id="GO:0004674">
    <property type="term" value="F:protein serine/threonine kinase activity"/>
    <property type="evidence" value="ECO:0007669"/>
    <property type="project" value="UniProtKB-KW"/>
</dbReference>
<reference evidence="3 4" key="1">
    <citation type="submission" date="2020-01" db="EMBL/GenBank/DDBJ databases">
        <authorList>
            <person name="Gulvik C.A."/>
            <person name="Batra D.G."/>
        </authorList>
    </citation>
    <scope>NUCLEOTIDE SEQUENCE [LARGE SCALE GENOMIC DNA]</scope>
    <source>
        <strain evidence="3 4">W9323</strain>
    </source>
</reference>
<evidence type="ECO:0000256" key="1">
    <source>
        <dbReference type="ARBA" id="ARBA00022527"/>
    </source>
</evidence>
<dbReference type="SUPFAM" id="SSF55874">
    <property type="entry name" value="ATPase domain of HSP90 chaperone/DNA topoisomerase II/histidine kinase"/>
    <property type="match status" value="1"/>
</dbReference>
<keyword evidence="1" id="KW-0808">Transferase</keyword>
<protein>
    <submittedName>
        <fullName evidence="3">Anti-sigma regulatory factor</fullName>
    </submittedName>
</protein>
<keyword evidence="1" id="KW-0418">Kinase</keyword>
<dbReference type="Proteomes" id="UP000503088">
    <property type="component" value="Chromosome"/>
</dbReference>
<dbReference type="Pfam" id="PF13581">
    <property type="entry name" value="HATPase_c_2"/>
    <property type="match status" value="1"/>
</dbReference>
<keyword evidence="4" id="KW-1185">Reference proteome</keyword>
<evidence type="ECO:0000259" key="2">
    <source>
        <dbReference type="Pfam" id="PF13581"/>
    </source>
</evidence>
<dbReference type="EMBL" id="CP048104">
    <property type="protein sequence ID" value="QKG83429.1"/>
    <property type="molecule type" value="Genomic_DNA"/>
</dbReference>
<dbReference type="Gene3D" id="3.30.565.10">
    <property type="entry name" value="Histidine kinase-like ATPase, C-terminal domain"/>
    <property type="match status" value="1"/>
</dbReference>
<accession>A0A7D3XL30</accession>
<gene>
    <name evidence="3" type="ORF">GXN76_02370</name>
</gene>
<organism evidence="3 4">
    <name type="scientific">Kroppenstedtia pulmonis</name>
    <dbReference type="NCBI Taxonomy" id="1380685"/>
    <lineage>
        <taxon>Bacteria</taxon>
        <taxon>Bacillati</taxon>
        <taxon>Bacillota</taxon>
        <taxon>Bacilli</taxon>
        <taxon>Bacillales</taxon>
        <taxon>Thermoactinomycetaceae</taxon>
        <taxon>Kroppenstedtia</taxon>
    </lineage>
</organism>
<evidence type="ECO:0000313" key="4">
    <source>
        <dbReference type="Proteomes" id="UP000503088"/>
    </source>
</evidence>
<dbReference type="InterPro" id="IPR003594">
    <property type="entry name" value="HATPase_dom"/>
</dbReference>
<dbReference type="InterPro" id="IPR036890">
    <property type="entry name" value="HATPase_C_sf"/>
</dbReference>
<dbReference type="PANTHER" id="PTHR35526">
    <property type="entry name" value="ANTI-SIGMA-F FACTOR RSBW-RELATED"/>
    <property type="match status" value="1"/>
</dbReference>
<dbReference type="RefSeq" id="WP_173220160.1">
    <property type="nucleotide sequence ID" value="NZ_CP048104.1"/>
</dbReference>
<dbReference type="AlphaFoldDB" id="A0A7D3XL30"/>
<keyword evidence="1" id="KW-0723">Serine/threonine-protein kinase</keyword>
<feature type="domain" description="Histidine kinase/HSP90-like ATPase" evidence="2">
    <location>
        <begin position="12"/>
        <end position="128"/>
    </location>
</feature>
<name>A0A7D3XL30_9BACL</name>
<dbReference type="CDD" id="cd16934">
    <property type="entry name" value="HATPase_RsbT-like"/>
    <property type="match status" value="1"/>
</dbReference>
<sequence>MELSFPVKYEWDIVSIRSEIRELARQHGFSDLDQARIVQSVSELARNVIHHADEGSVHVQLIEEEERSGIRIVVQDYGPGIADLDPIIRMTESPAVMEGSGLKKVKELMDDFSIRGAEGQGTCVTVYKWKSTITSHGL</sequence>
<dbReference type="PANTHER" id="PTHR35526:SF3">
    <property type="entry name" value="ANTI-SIGMA-F FACTOR RSBW"/>
    <property type="match status" value="1"/>
</dbReference>
<dbReference type="InterPro" id="IPR050267">
    <property type="entry name" value="Anti-sigma-factor_SerPK"/>
</dbReference>
<proteinExistence type="predicted"/>